<evidence type="ECO:0000256" key="5">
    <source>
        <dbReference type="ARBA" id="ARBA00022741"/>
    </source>
</evidence>
<keyword evidence="6 12" id="KW-0408">Iron</keyword>
<dbReference type="InterPro" id="IPR013785">
    <property type="entry name" value="Aldolase_TIM"/>
</dbReference>
<dbReference type="NCBIfam" id="TIGR02666">
    <property type="entry name" value="moaA"/>
    <property type="match status" value="1"/>
</dbReference>
<dbReference type="HAMAP" id="MF_01225_B">
    <property type="entry name" value="MoaA_B"/>
    <property type="match status" value="1"/>
</dbReference>
<dbReference type="Gene3D" id="3.20.20.70">
    <property type="entry name" value="Aldolase class I"/>
    <property type="match status" value="1"/>
</dbReference>
<keyword evidence="5 12" id="KW-0547">Nucleotide-binding</keyword>
<dbReference type="SMART" id="SM00729">
    <property type="entry name" value="Elp3"/>
    <property type="match status" value="1"/>
</dbReference>
<feature type="binding site" evidence="12">
    <location>
        <position position="13"/>
    </location>
    <ligand>
        <name>GTP</name>
        <dbReference type="ChEBI" id="CHEBI:37565"/>
    </ligand>
</feature>
<dbReference type="InterPro" id="IPR000385">
    <property type="entry name" value="MoaA_NifB_PqqE_Fe-S-bd_CS"/>
</dbReference>
<dbReference type="InterPro" id="IPR058240">
    <property type="entry name" value="rSAM_sf"/>
</dbReference>
<reference evidence="14 15" key="1">
    <citation type="submission" date="2023-07" db="EMBL/GenBank/DDBJ databases">
        <title>Genomic Encyclopedia of Type Strains, Phase IV (KMG-IV): sequencing the most valuable type-strain genomes for metagenomic binning, comparative biology and taxonomic classification.</title>
        <authorList>
            <person name="Goeker M."/>
        </authorList>
    </citation>
    <scope>NUCLEOTIDE SEQUENCE [LARGE SCALE GENOMIC DNA]</scope>
    <source>
        <strain evidence="14 15">DSM 15049</strain>
    </source>
</reference>
<dbReference type="InterPro" id="IPR006638">
    <property type="entry name" value="Elp3/MiaA/NifB-like_rSAM"/>
</dbReference>
<dbReference type="InterPro" id="IPR013483">
    <property type="entry name" value="MoaA"/>
</dbReference>
<protein>
    <recommendedName>
        <fullName evidence="1 12">GTP 3',8-cyclase</fullName>
        <ecNumber evidence="1 12">4.1.99.22</ecNumber>
    </recommendedName>
    <alternativeName>
        <fullName evidence="12">Molybdenum cofactor biosynthesis protein A</fullName>
    </alternativeName>
</protein>
<dbReference type="SFLD" id="SFLDG01383">
    <property type="entry name" value="cyclic_pyranopterin_phosphate"/>
    <property type="match status" value="1"/>
</dbReference>
<dbReference type="InterPro" id="IPR007197">
    <property type="entry name" value="rSAM"/>
</dbReference>
<evidence type="ECO:0000256" key="4">
    <source>
        <dbReference type="ARBA" id="ARBA00022723"/>
    </source>
</evidence>
<comment type="similarity">
    <text evidence="12">Belongs to the radical SAM superfamily. MoaA family.</text>
</comment>
<dbReference type="InterPro" id="IPR040064">
    <property type="entry name" value="MoaA-like"/>
</dbReference>
<keyword evidence="8 12" id="KW-0342">GTP-binding</keyword>
<evidence type="ECO:0000256" key="12">
    <source>
        <dbReference type="HAMAP-Rule" id="MF_01225"/>
    </source>
</evidence>
<organism evidence="14 15">
    <name type="scientific">Paraclostridium ghonii</name>
    <dbReference type="NCBI Taxonomy" id="29358"/>
    <lineage>
        <taxon>Bacteria</taxon>
        <taxon>Bacillati</taxon>
        <taxon>Bacillota</taxon>
        <taxon>Clostridia</taxon>
        <taxon>Peptostreptococcales</taxon>
        <taxon>Peptostreptococcaceae</taxon>
        <taxon>Paraclostridium</taxon>
    </lineage>
</organism>
<keyword evidence="15" id="KW-1185">Reference proteome</keyword>
<evidence type="ECO:0000256" key="1">
    <source>
        <dbReference type="ARBA" id="ARBA00012167"/>
    </source>
</evidence>
<dbReference type="InterPro" id="IPR050105">
    <property type="entry name" value="MoCo_biosynth_MoaA/MoaC"/>
</dbReference>
<feature type="binding site" evidence="12">
    <location>
        <position position="26"/>
    </location>
    <ligand>
        <name>S-adenosyl-L-methionine</name>
        <dbReference type="ChEBI" id="CHEBI:59789"/>
    </ligand>
</feature>
<dbReference type="InterPro" id="IPR010505">
    <property type="entry name" value="MoaA_twitch"/>
</dbReference>
<dbReference type="SFLD" id="SFLDG01067">
    <property type="entry name" value="SPASM/twitch_domain_containing"/>
    <property type="match status" value="1"/>
</dbReference>
<keyword evidence="3 12" id="KW-0949">S-adenosyl-L-methionine</keyword>
<evidence type="ECO:0000256" key="6">
    <source>
        <dbReference type="ARBA" id="ARBA00023004"/>
    </source>
</evidence>
<comment type="caution">
    <text evidence="14">The sequence shown here is derived from an EMBL/GenBank/DDBJ whole genome shotgun (WGS) entry which is preliminary data.</text>
</comment>
<keyword evidence="9 12" id="KW-0501">Molybdenum cofactor biosynthesis</keyword>
<dbReference type="SUPFAM" id="SSF102114">
    <property type="entry name" value="Radical SAM enzymes"/>
    <property type="match status" value="1"/>
</dbReference>
<dbReference type="PROSITE" id="PS51918">
    <property type="entry name" value="RADICAL_SAM"/>
    <property type="match status" value="1"/>
</dbReference>
<evidence type="ECO:0000256" key="2">
    <source>
        <dbReference type="ARBA" id="ARBA00022485"/>
    </source>
</evidence>
<dbReference type="CDD" id="cd01335">
    <property type="entry name" value="Radical_SAM"/>
    <property type="match status" value="1"/>
</dbReference>
<feature type="binding site" evidence="12">
    <location>
        <position position="67"/>
    </location>
    <ligand>
        <name>S-adenosyl-L-methionine</name>
        <dbReference type="ChEBI" id="CHEBI:59789"/>
    </ligand>
</feature>
<dbReference type="Pfam" id="PF06463">
    <property type="entry name" value="Mob_synth_C"/>
    <property type="match status" value="1"/>
</dbReference>
<evidence type="ECO:0000256" key="10">
    <source>
        <dbReference type="ARBA" id="ARBA00023239"/>
    </source>
</evidence>
<evidence type="ECO:0000256" key="3">
    <source>
        <dbReference type="ARBA" id="ARBA00022691"/>
    </source>
</evidence>
<evidence type="ECO:0000313" key="15">
    <source>
        <dbReference type="Proteomes" id="UP001232584"/>
    </source>
</evidence>
<feature type="binding site" evidence="12">
    <location>
        <position position="188"/>
    </location>
    <ligand>
        <name>S-adenosyl-L-methionine</name>
        <dbReference type="ChEBI" id="CHEBI:59789"/>
    </ligand>
</feature>
<keyword evidence="10 12" id="KW-0456">Lyase</keyword>
<keyword evidence="2 12" id="KW-0004">4Fe-4S</keyword>
<dbReference type="PROSITE" id="PS01305">
    <property type="entry name" value="MOAA_NIFB_PQQE"/>
    <property type="match status" value="1"/>
</dbReference>
<feature type="binding site" evidence="12">
    <location>
        <position position="265"/>
    </location>
    <ligand>
        <name>[4Fe-4S] cluster</name>
        <dbReference type="ChEBI" id="CHEBI:49883"/>
        <label>2</label>
        <note>4Fe-4S-substrate</note>
    </ligand>
</feature>
<feature type="binding site" evidence="12">
    <location>
        <position position="27"/>
    </location>
    <ligand>
        <name>[4Fe-4S] cluster</name>
        <dbReference type="ChEBI" id="CHEBI:49883"/>
        <label>1</label>
        <note>4Fe-4S-S-AdoMet</note>
    </ligand>
</feature>
<dbReference type="PANTHER" id="PTHR22960">
    <property type="entry name" value="MOLYBDOPTERIN COFACTOR SYNTHESIS PROTEIN A"/>
    <property type="match status" value="1"/>
</dbReference>
<feature type="binding site" evidence="12">
    <location>
        <position position="154"/>
    </location>
    <ligand>
        <name>GTP</name>
        <dbReference type="ChEBI" id="CHEBI:37565"/>
    </ligand>
</feature>
<comment type="cofactor">
    <cofactor evidence="12">
        <name>[4Fe-4S] cluster</name>
        <dbReference type="ChEBI" id="CHEBI:49883"/>
    </cofactor>
    <text evidence="12">Binds 2 [4Fe-4S] clusters. Binds 1 [4Fe-4S] cluster coordinated with 3 cysteines and an exchangeable S-adenosyl-L-methionine and 1 [4Fe-4S] cluster coordinated with 3 cysteines and the GTP-derived substrate.</text>
</comment>
<name>A0ABU0MX13_9FIRM</name>
<comment type="function">
    <text evidence="12">Catalyzes the cyclization of GTP to (8S)-3',8-cyclo-7,8-dihydroguanosine 5'-triphosphate.</text>
</comment>
<keyword evidence="7 12" id="KW-0411">Iron-sulfur</keyword>
<feature type="binding site" evidence="12">
    <location>
        <begin position="253"/>
        <end position="255"/>
    </location>
    <ligand>
        <name>GTP</name>
        <dbReference type="ChEBI" id="CHEBI:37565"/>
    </ligand>
</feature>
<evidence type="ECO:0000256" key="9">
    <source>
        <dbReference type="ARBA" id="ARBA00023150"/>
    </source>
</evidence>
<feature type="binding site" evidence="12">
    <location>
        <position position="94"/>
    </location>
    <ligand>
        <name>GTP</name>
        <dbReference type="ChEBI" id="CHEBI:37565"/>
    </ligand>
</feature>
<dbReference type="RefSeq" id="WP_307502664.1">
    <property type="nucleotide sequence ID" value="NZ_BAAACE010000029.1"/>
</dbReference>
<dbReference type="Pfam" id="PF04055">
    <property type="entry name" value="Radical_SAM"/>
    <property type="match status" value="1"/>
</dbReference>
<comment type="subunit">
    <text evidence="12">Monomer and homodimer.</text>
</comment>
<dbReference type="EMBL" id="JAUSWG010000002">
    <property type="protein sequence ID" value="MDQ0555449.1"/>
    <property type="molecule type" value="Genomic_DNA"/>
</dbReference>
<evidence type="ECO:0000313" key="14">
    <source>
        <dbReference type="EMBL" id="MDQ0555449.1"/>
    </source>
</evidence>
<dbReference type="CDD" id="cd21117">
    <property type="entry name" value="Twitch_MoaA"/>
    <property type="match status" value="1"/>
</dbReference>
<accession>A0ABU0MX13</accession>
<comment type="catalytic activity">
    <reaction evidence="11 12">
        <text>GTP + AH2 + S-adenosyl-L-methionine = (8S)-3',8-cyclo-7,8-dihydroguanosine 5'-triphosphate + 5'-deoxyadenosine + L-methionine + A + H(+)</text>
        <dbReference type="Rhea" id="RHEA:49576"/>
        <dbReference type="ChEBI" id="CHEBI:13193"/>
        <dbReference type="ChEBI" id="CHEBI:15378"/>
        <dbReference type="ChEBI" id="CHEBI:17319"/>
        <dbReference type="ChEBI" id="CHEBI:17499"/>
        <dbReference type="ChEBI" id="CHEBI:37565"/>
        <dbReference type="ChEBI" id="CHEBI:57844"/>
        <dbReference type="ChEBI" id="CHEBI:59789"/>
        <dbReference type="ChEBI" id="CHEBI:131766"/>
        <dbReference type="EC" id="4.1.99.22"/>
    </reaction>
</comment>
<feature type="binding site" evidence="12">
    <location>
        <position position="24"/>
    </location>
    <ligand>
        <name>[4Fe-4S] cluster</name>
        <dbReference type="ChEBI" id="CHEBI:49883"/>
        <label>1</label>
        <note>4Fe-4S-S-AdoMet</note>
    </ligand>
</feature>
<sequence length="318" mass="36627">MIDKYNREIDYLRISLTDKCNLNCVYCMPKKVDSNDHINDILSFEDYKFIVKGFSKIGIKKVRFTGGEPLIYDKLDDLIKYTKEDCDIDDICITTNAIGLYEKIDKLKENGLKKVNISIDSLDEDKYKRITRGGSLKEVLKAVDKCIDIGIKVKINCVLIKGLNDDELNDFINLTRHKKVDVRFIELMPLGEGLKMFEKGYINLKEALNKIEKLKPVNNEEKSVASYYKIEGSKGKVGIITPMSCSFCSECNRIRMTSNGKIKLCLHSNEELDITKYLNNEDKFCSAIQNYIYEKPEKHNLIERKKSDTHRNMNQIGG</sequence>
<proteinExistence type="inferred from homology"/>
<feature type="domain" description="Radical SAM core" evidence="13">
    <location>
        <begin position="4"/>
        <end position="218"/>
    </location>
</feature>
<dbReference type="SFLD" id="SFLDS00029">
    <property type="entry name" value="Radical_SAM"/>
    <property type="match status" value="1"/>
</dbReference>
<keyword evidence="4 12" id="KW-0479">Metal-binding</keyword>
<feature type="binding site" evidence="12">
    <location>
        <position position="63"/>
    </location>
    <ligand>
        <name>GTP</name>
        <dbReference type="ChEBI" id="CHEBI:37565"/>
    </ligand>
</feature>
<evidence type="ECO:0000256" key="11">
    <source>
        <dbReference type="ARBA" id="ARBA00048697"/>
    </source>
</evidence>
<dbReference type="PANTHER" id="PTHR22960:SF0">
    <property type="entry name" value="MOLYBDENUM COFACTOR BIOSYNTHESIS PROTEIN 1"/>
    <property type="match status" value="1"/>
</dbReference>
<feature type="binding site" evidence="12">
    <location>
        <position position="248"/>
    </location>
    <ligand>
        <name>[4Fe-4S] cluster</name>
        <dbReference type="ChEBI" id="CHEBI:49883"/>
        <label>2</label>
        <note>4Fe-4S-substrate</note>
    </ligand>
</feature>
<dbReference type="Proteomes" id="UP001232584">
    <property type="component" value="Unassembled WGS sequence"/>
</dbReference>
<dbReference type="EC" id="4.1.99.22" evidence="1 12"/>
<comment type="pathway">
    <text evidence="12">Cofactor biosynthesis; molybdopterin biosynthesis.</text>
</comment>
<feature type="binding site" evidence="12">
    <location>
        <position position="251"/>
    </location>
    <ligand>
        <name>[4Fe-4S] cluster</name>
        <dbReference type="ChEBI" id="CHEBI:49883"/>
        <label>2</label>
        <note>4Fe-4S-substrate</note>
    </ligand>
</feature>
<feature type="binding site" evidence="12">
    <location>
        <position position="20"/>
    </location>
    <ligand>
        <name>[4Fe-4S] cluster</name>
        <dbReference type="ChEBI" id="CHEBI:49883"/>
        <label>1</label>
        <note>4Fe-4S-S-AdoMet</note>
    </ligand>
</feature>
<evidence type="ECO:0000259" key="13">
    <source>
        <dbReference type="PROSITE" id="PS51918"/>
    </source>
</evidence>
<feature type="binding site" evidence="12">
    <location>
        <position position="118"/>
    </location>
    <ligand>
        <name>S-adenosyl-L-methionine</name>
        <dbReference type="ChEBI" id="CHEBI:59789"/>
    </ligand>
</feature>
<gene>
    <name evidence="12" type="primary">moaA</name>
    <name evidence="14" type="ORF">QOZ92_000562</name>
</gene>
<dbReference type="SFLD" id="SFLDG01386">
    <property type="entry name" value="main_SPASM_domain-containing"/>
    <property type="match status" value="1"/>
</dbReference>
<evidence type="ECO:0000256" key="8">
    <source>
        <dbReference type="ARBA" id="ARBA00023134"/>
    </source>
</evidence>
<evidence type="ECO:0000256" key="7">
    <source>
        <dbReference type="ARBA" id="ARBA00023014"/>
    </source>
</evidence>